<protein>
    <submittedName>
        <fullName evidence="2">Uncharacterized protein</fullName>
    </submittedName>
</protein>
<evidence type="ECO:0000313" key="2">
    <source>
        <dbReference type="EMBL" id="JAH41030.1"/>
    </source>
</evidence>
<dbReference type="AlphaFoldDB" id="A0A0E9SK27"/>
<sequence length="46" mass="5425">MDDLSNWKDPYSKISCMILGLHFPSHVHFLLCSFSLFLNVHNILYK</sequence>
<dbReference type="EMBL" id="GBXM01067547">
    <property type="protein sequence ID" value="JAH41030.1"/>
    <property type="molecule type" value="Transcribed_RNA"/>
</dbReference>
<feature type="transmembrane region" description="Helical" evidence="1">
    <location>
        <begin position="27"/>
        <end position="45"/>
    </location>
</feature>
<keyword evidence="1" id="KW-0472">Membrane</keyword>
<keyword evidence="1" id="KW-0812">Transmembrane</keyword>
<evidence type="ECO:0000256" key="1">
    <source>
        <dbReference type="SAM" id="Phobius"/>
    </source>
</evidence>
<proteinExistence type="predicted"/>
<keyword evidence="1" id="KW-1133">Transmembrane helix</keyword>
<reference evidence="2" key="1">
    <citation type="submission" date="2014-11" db="EMBL/GenBank/DDBJ databases">
        <authorList>
            <person name="Amaro Gonzalez C."/>
        </authorList>
    </citation>
    <scope>NUCLEOTIDE SEQUENCE</scope>
</reference>
<reference evidence="2" key="2">
    <citation type="journal article" date="2015" name="Fish Shellfish Immunol.">
        <title>Early steps in the European eel (Anguilla anguilla)-Vibrio vulnificus interaction in the gills: Role of the RtxA13 toxin.</title>
        <authorList>
            <person name="Callol A."/>
            <person name="Pajuelo D."/>
            <person name="Ebbesson L."/>
            <person name="Teles M."/>
            <person name="MacKenzie S."/>
            <person name="Amaro C."/>
        </authorList>
    </citation>
    <scope>NUCLEOTIDE SEQUENCE</scope>
</reference>
<name>A0A0E9SK27_ANGAN</name>
<organism evidence="2">
    <name type="scientific">Anguilla anguilla</name>
    <name type="common">European freshwater eel</name>
    <name type="synonym">Muraena anguilla</name>
    <dbReference type="NCBI Taxonomy" id="7936"/>
    <lineage>
        <taxon>Eukaryota</taxon>
        <taxon>Metazoa</taxon>
        <taxon>Chordata</taxon>
        <taxon>Craniata</taxon>
        <taxon>Vertebrata</taxon>
        <taxon>Euteleostomi</taxon>
        <taxon>Actinopterygii</taxon>
        <taxon>Neopterygii</taxon>
        <taxon>Teleostei</taxon>
        <taxon>Anguilliformes</taxon>
        <taxon>Anguillidae</taxon>
        <taxon>Anguilla</taxon>
    </lineage>
</organism>
<accession>A0A0E9SK27</accession>